<dbReference type="AlphaFoldDB" id="A0A9N8P4K9"/>
<keyword evidence="1" id="KW-0863">Zinc-finger</keyword>
<evidence type="ECO:0000259" key="3">
    <source>
        <dbReference type="PROSITE" id="PS50157"/>
    </source>
</evidence>
<comment type="caution">
    <text evidence="4">The sequence shown here is derived from an EMBL/GenBank/DDBJ whole genome shotgun (WGS) entry which is preliminary data.</text>
</comment>
<protein>
    <recommendedName>
        <fullName evidence="3">C2H2-type domain-containing protein</fullName>
    </recommendedName>
</protein>
<accession>A0A9N8P4K9</accession>
<dbReference type="SMART" id="SM00355">
    <property type="entry name" value="ZnF_C2H2"/>
    <property type="match status" value="3"/>
</dbReference>
<keyword evidence="5" id="KW-1185">Reference proteome</keyword>
<evidence type="ECO:0000313" key="4">
    <source>
        <dbReference type="EMBL" id="CAD0081639.1"/>
    </source>
</evidence>
<dbReference type="Gene3D" id="3.30.160.60">
    <property type="entry name" value="Classic Zinc Finger"/>
    <property type="match status" value="1"/>
</dbReference>
<dbReference type="InterPro" id="IPR013087">
    <property type="entry name" value="Znf_C2H2_type"/>
</dbReference>
<dbReference type="SUPFAM" id="SSF57667">
    <property type="entry name" value="beta-beta-alpha zinc fingers"/>
    <property type="match status" value="2"/>
</dbReference>
<sequence>MSYDCETCDRCSEDDDDDDWHEYDRCERTFASWKACTQHMNTVAHWFTDKCETCSRRFVNKFAAEQHMDVLGHRSSQYCSGCDRYFQNPSGLFQHTSSAVHLRADPIHAAPTPPTPRPPPAPVAAYVSTLAATARSSTLLATNSSAAPRCPPFVNTVPAPPATPSRVVPPAPTITPRQSTNPVSSNARPRNTGTRSTPFSVVVEWDLASSTTIHYQSITFTQPYLAHSFEELKLVDYTDGCTPPNTNRRTAAFGLSTALGAGINSGADSFQPARSSDLAATAAAVSSTASVPSLLEALTRTDQRRPTYPLQGLPSFYRPILLEPPRLMSRPPAAKTHTASPLV</sequence>
<evidence type="ECO:0000256" key="1">
    <source>
        <dbReference type="PROSITE-ProRule" id="PRU00042"/>
    </source>
</evidence>
<keyword evidence="1" id="KW-0862">Zinc</keyword>
<organism evidence="4 5">
    <name type="scientific">Aureobasidium vineae</name>
    <dbReference type="NCBI Taxonomy" id="2773715"/>
    <lineage>
        <taxon>Eukaryota</taxon>
        <taxon>Fungi</taxon>
        <taxon>Dikarya</taxon>
        <taxon>Ascomycota</taxon>
        <taxon>Pezizomycotina</taxon>
        <taxon>Dothideomycetes</taxon>
        <taxon>Dothideomycetidae</taxon>
        <taxon>Dothideales</taxon>
        <taxon>Saccotheciaceae</taxon>
        <taxon>Aureobasidium</taxon>
    </lineage>
</organism>
<gene>
    <name evidence="4" type="ORF">AWRI4619_LOCUS206</name>
</gene>
<dbReference type="PROSITE" id="PS00028">
    <property type="entry name" value="ZINC_FINGER_C2H2_1"/>
    <property type="match status" value="1"/>
</dbReference>
<proteinExistence type="predicted"/>
<dbReference type="Gene3D" id="1.10.10.2360">
    <property type="match status" value="1"/>
</dbReference>
<evidence type="ECO:0000313" key="5">
    <source>
        <dbReference type="Proteomes" id="UP000716446"/>
    </source>
</evidence>
<dbReference type="InterPro" id="IPR036236">
    <property type="entry name" value="Znf_C2H2_sf"/>
</dbReference>
<dbReference type="PROSITE" id="PS50157">
    <property type="entry name" value="ZINC_FINGER_C2H2_2"/>
    <property type="match status" value="1"/>
</dbReference>
<evidence type="ECO:0000256" key="2">
    <source>
        <dbReference type="SAM" id="MobiDB-lite"/>
    </source>
</evidence>
<dbReference type="Proteomes" id="UP000716446">
    <property type="component" value="Unassembled WGS sequence"/>
</dbReference>
<feature type="compositionally biased region" description="Polar residues" evidence="2">
    <location>
        <begin position="175"/>
        <end position="196"/>
    </location>
</feature>
<dbReference type="EMBL" id="CAIJEN010000001">
    <property type="protein sequence ID" value="CAD0081639.1"/>
    <property type="molecule type" value="Genomic_DNA"/>
</dbReference>
<reference evidence="4" key="1">
    <citation type="submission" date="2020-06" db="EMBL/GenBank/DDBJ databases">
        <authorList>
            <person name="Onetto C."/>
        </authorList>
    </citation>
    <scope>NUCLEOTIDE SEQUENCE</scope>
</reference>
<dbReference type="GO" id="GO:0008270">
    <property type="term" value="F:zinc ion binding"/>
    <property type="evidence" value="ECO:0007669"/>
    <property type="project" value="UniProtKB-KW"/>
</dbReference>
<name>A0A9N8P4K9_9PEZI</name>
<feature type="domain" description="C2H2-type" evidence="3">
    <location>
        <begin position="77"/>
        <end position="106"/>
    </location>
</feature>
<keyword evidence="1" id="KW-0479">Metal-binding</keyword>
<feature type="region of interest" description="Disordered" evidence="2">
    <location>
        <begin position="172"/>
        <end position="196"/>
    </location>
</feature>